<proteinExistence type="predicted"/>
<reference evidence="1 2" key="1">
    <citation type="submission" date="2018-08" db="EMBL/GenBank/DDBJ databases">
        <title>Complete genome sequencing of Blastochloris tepida GI.</title>
        <authorList>
            <person name="Tsukatani Y."/>
            <person name="Mori H."/>
        </authorList>
    </citation>
    <scope>NUCLEOTIDE SEQUENCE [LARGE SCALE GENOMIC DNA]</scope>
    <source>
        <strain evidence="1 2">GI</strain>
    </source>
</reference>
<dbReference type="Proteomes" id="UP000266934">
    <property type="component" value="Chromosome"/>
</dbReference>
<dbReference type="RefSeq" id="WP_126400117.1">
    <property type="nucleotide sequence ID" value="NZ_AP018907.1"/>
</dbReference>
<keyword evidence="2" id="KW-1185">Reference proteome</keyword>
<dbReference type="AlphaFoldDB" id="A0A348G1F2"/>
<evidence type="ECO:0000313" key="2">
    <source>
        <dbReference type="Proteomes" id="UP000266934"/>
    </source>
</evidence>
<dbReference type="EMBL" id="AP018907">
    <property type="protein sequence ID" value="BBF93385.1"/>
    <property type="molecule type" value="Genomic_DNA"/>
</dbReference>
<accession>A0A348G1F2</accession>
<organism evidence="1 2">
    <name type="scientific">Blastochloris tepida</name>
    <dbReference type="NCBI Taxonomy" id="2233851"/>
    <lineage>
        <taxon>Bacteria</taxon>
        <taxon>Pseudomonadati</taxon>
        <taxon>Pseudomonadota</taxon>
        <taxon>Alphaproteobacteria</taxon>
        <taxon>Hyphomicrobiales</taxon>
        <taxon>Blastochloridaceae</taxon>
        <taxon>Blastochloris</taxon>
    </lineage>
</organism>
<dbReference type="OrthoDB" id="7858450at2"/>
<dbReference type="KEGG" id="blag:BLTE_20700"/>
<name>A0A348G1F2_9HYPH</name>
<sequence>MAASWPPTVPQSAVLESYVHVPVRNVERFEPDSGPPIERRTASVACASLSFDTMMTTGQLADLRRFYLSTLQDGVLPFDRVDPVGGETIRCKFADVYAPRRVAPDRWRVGLSFLVLP</sequence>
<protein>
    <submittedName>
        <fullName evidence="1">Uncharacterized protein</fullName>
    </submittedName>
</protein>
<evidence type="ECO:0000313" key="1">
    <source>
        <dbReference type="EMBL" id="BBF93385.1"/>
    </source>
</evidence>
<gene>
    <name evidence="1" type="ORF">BLTE_20700</name>
</gene>